<dbReference type="EMBL" id="JABEZW010229334">
    <property type="protein sequence ID" value="MBA0789339.1"/>
    <property type="molecule type" value="Genomic_DNA"/>
</dbReference>
<organism evidence="1 2">
    <name type="scientific">Gossypium trilobum</name>
    <dbReference type="NCBI Taxonomy" id="34281"/>
    <lineage>
        <taxon>Eukaryota</taxon>
        <taxon>Viridiplantae</taxon>
        <taxon>Streptophyta</taxon>
        <taxon>Embryophyta</taxon>
        <taxon>Tracheophyta</taxon>
        <taxon>Spermatophyta</taxon>
        <taxon>Magnoliopsida</taxon>
        <taxon>eudicotyledons</taxon>
        <taxon>Gunneridae</taxon>
        <taxon>Pentapetalae</taxon>
        <taxon>rosids</taxon>
        <taxon>malvids</taxon>
        <taxon>Malvales</taxon>
        <taxon>Malvaceae</taxon>
        <taxon>Malvoideae</taxon>
        <taxon>Gossypium</taxon>
    </lineage>
</organism>
<accession>A0A7J9FVL0</accession>
<reference evidence="1 2" key="1">
    <citation type="journal article" date="2019" name="Genome Biol. Evol.">
        <title>Insights into the evolution of the New World diploid cottons (Gossypium, subgenus Houzingenia) based on genome sequencing.</title>
        <authorList>
            <person name="Grover C.E."/>
            <person name="Arick M.A. 2nd"/>
            <person name="Thrash A."/>
            <person name="Conover J.L."/>
            <person name="Sanders W.S."/>
            <person name="Peterson D.G."/>
            <person name="Frelichowski J.E."/>
            <person name="Scheffler J.A."/>
            <person name="Scheffler B.E."/>
            <person name="Wendel J.F."/>
        </authorList>
    </citation>
    <scope>NUCLEOTIDE SEQUENCE [LARGE SCALE GENOMIC DNA]</scope>
    <source>
        <strain evidence="1">8</strain>
        <tissue evidence="1">Leaf</tissue>
    </source>
</reference>
<gene>
    <name evidence="1" type="ORF">Gotri_025618</name>
</gene>
<evidence type="ECO:0000313" key="2">
    <source>
        <dbReference type="Proteomes" id="UP000593568"/>
    </source>
</evidence>
<dbReference type="Proteomes" id="UP000593568">
    <property type="component" value="Unassembled WGS sequence"/>
</dbReference>
<proteinExistence type="predicted"/>
<name>A0A7J9FVL0_9ROSI</name>
<protein>
    <submittedName>
        <fullName evidence="1">Uncharacterized protein</fullName>
    </submittedName>
</protein>
<dbReference type="AlphaFoldDB" id="A0A7J9FVL0"/>
<evidence type="ECO:0000313" key="1">
    <source>
        <dbReference type="EMBL" id="MBA0789339.1"/>
    </source>
</evidence>
<comment type="caution">
    <text evidence="1">The sequence shown here is derived from an EMBL/GenBank/DDBJ whole genome shotgun (WGS) entry which is preliminary data.</text>
</comment>
<sequence length="100" mass="11768">MQMQAIGIELYGRSLNAFQLQITSLHDQNDFIIYMIWDRIKVREALKDEHLQKLISDIDSSLDALNVSDELDKYTGLDFFAFSVIRYLIIFNQFCLIFLL</sequence>
<keyword evidence="2" id="KW-1185">Reference proteome</keyword>